<comment type="caution">
    <text evidence="1">The sequence shown here is derived from an EMBL/GenBank/DDBJ whole genome shotgun (WGS) entry which is preliminary data.</text>
</comment>
<name>A0A0L0VP77_9BASI</name>
<evidence type="ECO:0000313" key="2">
    <source>
        <dbReference type="Proteomes" id="UP000054564"/>
    </source>
</evidence>
<accession>A0A0L0VP77</accession>
<evidence type="ECO:0000313" key="1">
    <source>
        <dbReference type="EMBL" id="KNF01079.1"/>
    </source>
</evidence>
<protein>
    <submittedName>
        <fullName evidence="1">Uncharacterized protein</fullName>
    </submittedName>
</protein>
<reference evidence="2" key="1">
    <citation type="submission" date="2014-03" db="EMBL/GenBank/DDBJ databases">
        <title>The Genome Sequence of Puccinia striiformis f. sp. tritici PST-78.</title>
        <authorList>
            <consortium name="The Broad Institute Genome Sequencing Platform"/>
            <person name="Cuomo C."/>
            <person name="Hulbert S."/>
            <person name="Chen X."/>
            <person name="Walker B."/>
            <person name="Young S.K."/>
            <person name="Zeng Q."/>
            <person name="Gargeya S."/>
            <person name="Fitzgerald M."/>
            <person name="Haas B."/>
            <person name="Abouelleil A."/>
            <person name="Alvarado L."/>
            <person name="Arachchi H.M."/>
            <person name="Berlin A.M."/>
            <person name="Chapman S.B."/>
            <person name="Goldberg J."/>
            <person name="Griggs A."/>
            <person name="Gujja S."/>
            <person name="Hansen M."/>
            <person name="Howarth C."/>
            <person name="Imamovic A."/>
            <person name="Larimer J."/>
            <person name="McCowan C."/>
            <person name="Montmayeur A."/>
            <person name="Murphy C."/>
            <person name="Neiman D."/>
            <person name="Pearson M."/>
            <person name="Priest M."/>
            <person name="Roberts A."/>
            <person name="Saif S."/>
            <person name="Shea T."/>
            <person name="Sisk P."/>
            <person name="Sykes S."/>
            <person name="Wortman J."/>
            <person name="Nusbaum C."/>
            <person name="Birren B."/>
        </authorList>
    </citation>
    <scope>NUCLEOTIDE SEQUENCE [LARGE SCALE GENOMIC DNA]</scope>
    <source>
        <strain evidence="2">race PST-78</strain>
    </source>
</reference>
<gene>
    <name evidence="1" type="ORF">PSTG_05709</name>
</gene>
<dbReference type="AlphaFoldDB" id="A0A0L0VP77"/>
<proteinExistence type="predicted"/>
<dbReference type="EMBL" id="AJIL01000032">
    <property type="protein sequence ID" value="KNF01079.1"/>
    <property type="molecule type" value="Genomic_DNA"/>
</dbReference>
<dbReference type="Proteomes" id="UP000054564">
    <property type="component" value="Unassembled WGS sequence"/>
</dbReference>
<organism evidence="1 2">
    <name type="scientific">Puccinia striiformis f. sp. tritici PST-78</name>
    <dbReference type="NCBI Taxonomy" id="1165861"/>
    <lineage>
        <taxon>Eukaryota</taxon>
        <taxon>Fungi</taxon>
        <taxon>Dikarya</taxon>
        <taxon>Basidiomycota</taxon>
        <taxon>Pucciniomycotina</taxon>
        <taxon>Pucciniomycetes</taxon>
        <taxon>Pucciniales</taxon>
        <taxon>Pucciniaceae</taxon>
        <taxon>Puccinia</taxon>
    </lineage>
</organism>
<sequence length="95" mass="10263">MRSITNRGHAPVESISAPAGVDVLSSVLRKESILGSIMSSNSSTTIELRSMVIQLRSTPNRAQIDLTQAPIDSQSVKKWQMSLAPQSGMLNTSHE</sequence>
<keyword evidence="2" id="KW-1185">Reference proteome</keyword>